<dbReference type="Proteomes" id="UP000198546">
    <property type="component" value="Chromosome i"/>
</dbReference>
<feature type="compositionally biased region" description="Basic and acidic residues" evidence="1">
    <location>
        <begin position="215"/>
        <end position="239"/>
    </location>
</feature>
<evidence type="ECO:0000259" key="2">
    <source>
        <dbReference type="Pfam" id="PF19575"/>
    </source>
</evidence>
<feature type="compositionally biased region" description="Basic and acidic residues" evidence="1">
    <location>
        <begin position="182"/>
        <end position="206"/>
    </location>
</feature>
<gene>
    <name evidence="3" type="ORF">SAMN04489747_3575</name>
</gene>
<keyword evidence="4" id="KW-1185">Reference proteome</keyword>
<feature type="domain" description="Helix-turn-helix" evidence="2">
    <location>
        <begin position="4"/>
        <end position="62"/>
    </location>
</feature>
<feature type="region of interest" description="Disordered" evidence="1">
    <location>
        <begin position="153"/>
        <end position="307"/>
    </location>
</feature>
<evidence type="ECO:0000256" key="1">
    <source>
        <dbReference type="SAM" id="MobiDB-lite"/>
    </source>
</evidence>
<feature type="region of interest" description="Disordered" evidence="1">
    <location>
        <begin position="53"/>
        <end position="132"/>
    </location>
</feature>
<evidence type="ECO:0000313" key="3">
    <source>
        <dbReference type="EMBL" id="SDE49891.1"/>
    </source>
</evidence>
<dbReference type="InterPro" id="IPR045745">
    <property type="entry name" value="HTH_58_Actinobacteria-type"/>
</dbReference>
<dbReference type="RefSeq" id="WP_231946377.1">
    <property type="nucleotide sequence ID" value="NZ_LT629688.1"/>
</dbReference>
<dbReference type="AlphaFoldDB" id="A0A1G7DEE1"/>
<feature type="compositionally biased region" description="Low complexity" evidence="1">
    <location>
        <begin position="291"/>
        <end position="301"/>
    </location>
</feature>
<reference evidence="3 4" key="1">
    <citation type="submission" date="2016-10" db="EMBL/GenBank/DDBJ databases">
        <authorList>
            <person name="de Groot N.N."/>
        </authorList>
    </citation>
    <scope>NUCLEOTIDE SEQUENCE [LARGE SCALE GENOMIC DNA]</scope>
    <source>
        <strain evidence="3 4">MON 2.2</strain>
    </source>
</reference>
<sequence>MTMARGARITGEQRQTLAVELRGRYDAGESVRSLADSCGRSYGFVQTLLKEAGTGLRSRGGAMPRTPAEKVPTRVTTQSGVSAEGEAEVPRRASARPRAGSAGGTTRRRTGTAAASSRSRATSTATPPAEVVAGATVLEGARRVLASARGTGVTGIAGAPHDSTTGQGATPAAAGAQQAGTKDAKGKDVKGKDAKGKDAKVKDAKVKGAKVKGAKGKDGKIKDAKVKSVKIKDVEDARSGKGAVVDTIKDAEGGAGKGAKTKNAKTKNAKTKNAKTKNAKTKSAKGEDAKATSGKGAAKGKTAGKKG</sequence>
<dbReference type="Pfam" id="PF19575">
    <property type="entry name" value="HTH_58"/>
    <property type="match status" value="1"/>
</dbReference>
<feature type="compositionally biased region" description="Low complexity" evidence="1">
    <location>
        <begin position="111"/>
        <end position="129"/>
    </location>
</feature>
<feature type="compositionally biased region" description="Basic residues" evidence="1">
    <location>
        <begin position="259"/>
        <end position="283"/>
    </location>
</feature>
<feature type="compositionally biased region" description="Low complexity" evidence="1">
    <location>
        <begin position="164"/>
        <end position="181"/>
    </location>
</feature>
<accession>A0A1G7DEE1</accession>
<organism evidence="3 4">
    <name type="scientific">Auraticoccus monumenti</name>
    <dbReference type="NCBI Taxonomy" id="675864"/>
    <lineage>
        <taxon>Bacteria</taxon>
        <taxon>Bacillati</taxon>
        <taxon>Actinomycetota</taxon>
        <taxon>Actinomycetes</taxon>
        <taxon>Propionibacteriales</taxon>
        <taxon>Propionibacteriaceae</taxon>
        <taxon>Auraticoccus</taxon>
    </lineage>
</organism>
<dbReference type="STRING" id="675864.SAMN04489747_3575"/>
<dbReference type="EMBL" id="LT629688">
    <property type="protein sequence ID" value="SDE49891.1"/>
    <property type="molecule type" value="Genomic_DNA"/>
</dbReference>
<name>A0A1G7DEE1_9ACTN</name>
<protein>
    <recommendedName>
        <fullName evidence="2">Helix-turn-helix domain-containing protein</fullName>
    </recommendedName>
</protein>
<proteinExistence type="predicted"/>
<evidence type="ECO:0000313" key="4">
    <source>
        <dbReference type="Proteomes" id="UP000198546"/>
    </source>
</evidence>